<gene>
    <name evidence="6" type="ORF">LTR78_004031</name>
</gene>
<dbReference type="Pfam" id="PF10350">
    <property type="entry name" value="DUF2428"/>
    <property type="match status" value="1"/>
</dbReference>
<accession>A0AAE0WQS4</accession>
<dbReference type="Proteomes" id="UP001274830">
    <property type="component" value="Unassembled WGS sequence"/>
</dbReference>
<keyword evidence="7" id="KW-1185">Reference proteome</keyword>
<evidence type="ECO:0000256" key="1">
    <source>
        <dbReference type="ARBA" id="ARBA00010409"/>
    </source>
</evidence>
<dbReference type="SUPFAM" id="SSF48371">
    <property type="entry name" value="ARM repeat"/>
    <property type="match status" value="1"/>
</dbReference>
<evidence type="ECO:0000259" key="5">
    <source>
        <dbReference type="Pfam" id="PF25151"/>
    </source>
</evidence>
<feature type="domain" description="tRNA (32-2'-O)-methyltransferase regulator THADA-like TPR repeats region" evidence="4">
    <location>
        <begin position="264"/>
        <end position="525"/>
    </location>
</feature>
<proteinExistence type="inferred from homology"/>
<name>A0AAE0WQS4_9PEZI</name>
<evidence type="ECO:0000313" key="7">
    <source>
        <dbReference type="Proteomes" id="UP001274830"/>
    </source>
</evidence>
<comment type="similarity">
    <text evidence="1">Belongs to the THADA family.</text>
</comment>
<dbReference type="InterPro" id="IPR056843">
    <property type="entry name" value="THADA-like_TPR"/>
</dbReference>
<reference evidence="6" key="1">
    <citation type="submission" date="2023-07" db="EMBL/GenBank/DDBJ databases">
        <title>Black Yeasts Isolated from many extreme environments.</title>
        <authorList>
            <person name="Coleine C."/>
            <person name="Stajich J.E."/>
            <person name="Selbmann L."/>
        </authorList>
    </citation>
    <scope>NUCLEOTIDE SEQUENCE</scope>
    <source>
        <strain evidence="6">CCFEE 5485</strain>
    </source>
</reference>
<evidence type="ECO:0008006" key="8">
    <source>
        <dbReference type="Google" id="ProtNLM"/>
    </source>
</evidence>
<dbReference type="InterPro" id="IPR019442">
    <property type="entry name" value="THADA/TRM732_DUF2428"/>
</dbReference>
<dbReference type="Pfam" id="PF26523">
    <property type="entry name" value="Trm732_C"/>
    <property type="match status" value="1"/>
</dbReference>
<evidence type="ECO:0000259" key="4">
    <source>
        <dbReference type="Pfam" id="PF25150"/>
    </source>
</evidence>
<feature type="domain" description="DUF2428" evidence="3">
    <location>
        <begin position="636"/>
        <end position="862"/>
    </location>
</feature>
<dbReference type="InterPro" id="IPR016024">
    <property type="entry name" value="ARM-type_fold"/>
</dbReference>
<dbReference type="GO" id="GO:0005829">
    <property type="term" value="C:cytosol"/>
    <property type="evidence" value="ECO:0007669"/>
    <property type="project" value="TreeGrafter"/>
</dbReference>
<dbReference type="InterPro" id="IPR056842">
    <property type="entry name" value="THADA-like_TPR_C"/>
</dbReference>
<sequence length="1550" mass="169749">MTSIADGVLVQLDEAELKSISRNIRTLFVETPSSDDVIKIEKKFDNILKTAQTANLAASHKVAAWNALCACIDRCSQQPSQEYAGLIWSSSWWSRAFDLYISQAYYARPKSARQLLDTLTSTLQPLVEDEHQELDIRGQVCHRLIAPLLDDDDSAGAKIPALALAHMLGKDALSSELVLRTYSSLTNSDDAAGEIATSDFLCTLFRWMSNGDFSAAIGRLVSIVLDKSTAGVHEQVNGHDVPRIPVWATALCDAIRHGSVDVDSFRAHLLPPLFQRNAGDYKNFLYSAGLAQLLGDQSALDSQPTKIEDFDLDLLLASLQSGKDTGLLQDTDRAEIDFIDNVVGIPVKHISKLLHCNSSAARLTGLSLLTTSPAVTRPLLSTAVDAIKHSLIHFLTDTDADVRSELFSIFQRLIDRIRAVTAVLARQADETQSGILQHHKDFLAWLLTTLHWELRPTASYQTHISALRCLMILAKSGLDESVPLMSWSRSATGDTKWPFRMSVLDKSLRSLLLDLTLDPFDDVRQCAAMLLGLGPTSDTCIMIETQEALAKAEAVMLLTGRADQADGVAHLRNLLYKQSSQTDAVLLQLVDRLVQMLDIAKADLSQAVDRYPVHGLLTSVRYILDNTPPGDEVDPRLIVCLHDVWTVVKPILCNDAPEGYLPEDMEDTSEVSTKDTLSYCWRALKEASLLTGTIVQHQSDPASSIAVQLYDLCFIQLAELRHRGAFSTVAQTWVSCCIRAGIIAAAKGVGLLQKWYQDVLLILDNKTTINTRRSAGLPSLLCGILVADKRGRVLEQAFTDLEHIARSPVDSAHAQEGSLSQVHALNCLKDVLKNGRLGEVSEQYVPRALVMAADALRSEVWAVRNCGLMLFRAVIDRLLGTSGAHLEDDQKMHKRVSAEQHPLLLEIVLDLLALPSKERDQCSTTTTKHEGVFPALQLLQRLNVPTYRLPTVQKAVYALVGSHVWHIRDKAARTYASLVPMTDIPELVQRTLAPSLLHNTTHGSLLCAKYLVRRSAKATGGGSPTLRTCVEQCMVVQYYEQRCTFSRAAYVDLLREVISTCGHENGAMLEESLSWLVQELKVSLVCGGEGAALRLALSRTLATSLLSSFAITRDSDKEILGLVLELALGDSDAGVALLHELNTRLIPATKNHAVLLSKICESVVLESSIAVAVKTTALKLLLTCSLYLDCLEPRSNTHLRHALKKGCLAAQSDQVYADLTLETQAVLLEDAFGSESNRDDASLINAVDELAISCKSAVEGHGFFTSTAGAMTIARFDNVWHMPLNQSYLKQPHHSLPVLCIATYDLLNDDDEDLRNLASTTATRLLQITPSPLLPDLLPALASQKLLAFMSDRCGGSLSFVQDVFRRAFGVGFGGQASVHERLRAYTKADTALFMREKQNLYIDETREAKLWSRAAIALSPLAIPGELLTRLAEHTQEGLAAIATQLNKAGGGPLSWTSKPEIFALILQVVYGAEVLMRLSDKGTRISVRPSDLHRQLLATSTHDGCHCLWRKEIDRVLAHAASSKLSAVHALIARTTLQAQVTAGGMSA</sequence>
<dbReference type="EMBL" id="JAUTXT010000011">
    <property type="protein sequence ID" value="KAK3676280.1"/>
    <property type="molecule type" value="Genomic_DNA"/>
</dbReference>
<dbReference type="PANTHER" id="PTHR14387:SF0">
    <property type="entry name" value="DUF2428 DOMAIN-CONTAINING PROTEIN"/>
    <property type="match status" value="1"/>
</dbReference>
<dbReference type="InterPro" id="IPR051954">
    <property type="entry name" value="tRNA_methyltransferase_THADA"/>
</dbReference>
<protein>
    <recommendedName>
        <fullName evidence="8">DUF2428 domain-containing protein</fullName>
    </recommendedName>
</protein>
<feature type="domain" description="tRNA (32-2'-O)-methyltransferase regulator THADA-like C-terminal TPR repeats region" evidence="5">
    <location>
        <begin position="864"/>
        <end position="1011"/>
    </location>
</feature>
<organism evidence="6 7">
    <name type="scientific">Recurvomyces mirabilis</name>
    <dbReference type="NCBI Taxonomy" id="574656"/>
    <lineage>
        <taxon>Eukaryota</taxon>
        <taxon>Fungi</taxon>
        <taxon>Dikarya</taxon>
        <taxon>Ascomycota</taxon>
        <taxon>Pezizomycotina</taxon>
        <taxon>Dothideomycetes</taxon>
        <taxon>Dothideomycetidae</taxon>
        <taxon>Mycosphaerellales</taxon>
        <taxon>Teratosphaeriaceae</taxon>
        <taxon>Recurvomyces</taxon>
    </lineage>
</organism>
<evidence type="ECO:0000259" key="3">
    <source>
        <dbReference type="Pfam" id="PF10350"/>
    </source>
</evidence>
<evidence type="ECO:0000256" key="2">
    <source>
        <dbReference type="ARBA" id="ARBA00022694"/>
    </source>
</evidence>
<dbReference type="GO" id="GO:0030488">
    <property type="term" value="P:tRNA methylation"/>
    <property type="evidence" value="ECO:0007669"/>
    <property type="project" value="TreeGrafter"/>
</dbReference>
<dbReference type="Pfam" id="PF25150">
    <property type="entry name" value="TPR_Trm732"/>
    <property type="match status" value="1"/>
</dbReference>
<dbReference type="Pfam" id="PF25151">
    <property type="entry name" value="TPR_Trm732_C"/>
    <property type="match status" value="1"/>
</dbReference>
<keyword evidence="2" id="KW-0819">tRNA processing</keyword>
<dbReference type="PANTHER" id="PTHR14387">
    <property type="entry name" value="THADA/DEATH RECEPTOR INTERACTING PROTEIN"/>
    <property type="match status" value="1"/>
</dbReference>
<evidence type="ECO:0000313" key="6">
    <source>
        <dbReference type="EMBL" id="KAK3676280.1"/>
    </source>
</evidence>
<comment type="caution">
    <text evidence="6">The sequence shown here is derived from an EMBL/GenBank/DDBJ whole genome shotgun (WGS) entry which is preliminary data.</text>
</comment>